<evidence type="ECO:0000313" key="1">
    <source>
        <dbReference type="EMBL" id="TGY66928.1"/>
    </source>
</evidence>
<comment type="caution">
    <text evidence="1">The sequence shown here is derived from an EMBL/GenBank/DDBJ whole genome shotgun (WGS) entry which is preliminary data.</text>
</comment>
<evidence type="ECO:0000313" key="2">
    <source>
        <dbReference type="Proteomes" id="UP000308836"/>
    </source>
</evidence>
<sequence length="606" mass="68434">MSLFQLAWQNFVQHARRYSALIFSLSFTVFVYFNFENIRYSSALGGLDAVNLERIATLLNVVKVVLVCFMISFIWYASNVFLKNQKKEIGIYVFLGLTNTRIGMLYAIENLLVGLVSIVAGIVLGTLFSYLFTMVFVRMSALGVAPQFSISVQAIAQTALLFSLIYGLVTLKGMWEIRRSTVLHLISAARQNEKVARRSGFLLAKALLGCATLGIGYAFAIKDGGMDVLANAMIATVCVIVGTYWLFGGFLPFLFQCLQKNKRFLYGGRRVLWINNLVFRMKQNYRSYAMVCILLICAVTALGCGFTLNNRIQAMREYSMQYDYQLISASPNQQEHFDALFQDVVDRSTLQIGQSEEQLFIPYSNLADFDIPKPEPDQCVKLAKKMMLSLYTDPSRFSTTLDGKPLECVGEVRRAVAGFMQDKMEVPIYVIDDALFNATFPEEQRLSLYNYKLADSHPDYAQTLQDDPWVEGVYIADKNAQSDEWLSTIFTFCVFLFLVFLIAACSILFIKQYNDSFEDIAPYAILQKLGVDRNVLKRSIAKECSLQFGLDFVIMSLSSFFSLLALSKIAGDPMEVVFFVSNAIILVFIVLCDLLCIRFVQQNVLS</sequence>
<reference evidence="1" key="1">
    <citation type="submission" date="2019-04" db="EMBL/GenBank/DDBJ databases">
        <title>Microbes associate with the intestines of laboratory mice.</title>
        <authorList>
            <person name="Navarre W."/>
            <person name="Wong E."/>
            <person name="Huang K."/>
            <person name="Tropini C."/>
            <person name="Ng K."/>
            <person name="Yu B."/>
        </authorList>
    </citation>
    <scope>NUCLEOTIDE SEQUENCE</scope>
    <source>
        <strain evidence="1">NM09_H32</strain>
    </source>
</reference>
<organism evidence="1 2">
    <name type="scientific">Dubosiella muris</name>
    <dbReference type="NCBI Taxonomy" id="3038133"/>
    <lineage>
        <taxon>Bacteria</taxon>
        <taxon>Bacillati</taxon>
        <taxon>Bacillota</taxon>
        <taxon>Erysipelotrichia</taxon>
        <taxon>Erysipelotrichales</taxon>
        <taxon>Erysipelotrichaceae</taxon>
        <taxon>Dubosiella</taxon>
    </lineage>
</organism>
<gene>
    <name evidence="1" type="ORF">E5336_02270</name>
</gene>
<keyword evidence="2" id="KW-1185">Reference proteome</keyword>
<protein>
    <submittedName>
        <fullName evidence="1">ABC transporter permease</fullName>
    </submittedName>
</protein>
<dbReference type="EMBL" id="SRYG01000003">
    <property type="protein sequence ID" value="TGY66928.1"/>
    <property type="molecule type" value="Genomic_DNA"/>
</dbReference>
<name>A0AC61R9R1_9FIRM</name>
<proteinExistence type="predicted"/>
<accession>A0AC61R9R1</accession>
<dbReference type="Proteomes" id="UP000308836">
    <property type="component" value="Unassembled WGS sequence"/>
</dbReference>